<dbReference type="PRINTS" id="PR00862">
    <property type="entry name" value="PROLIGOPTASE"/>
</dbReference>
<dbReference type="GO" id="GO:0070012">
    <property type="term" value="F:oligopeptidase activity"/>
    <property type="evidence" value="ECO:0007669"/>
    <property type="project" value="TreeGrafter"/>
</dbReference>
<evidence type="ECO:0000259" key="8">
    <source>
        <dbReference type="Pfam" id="PF00326"/>
    </source>
</evidence>
<dbReference type="FunFam" id="2.130.10.120:FF:000007">
    <property type="entry name" value="Prolyl endopeptidase"/>
    <property type="match status" value="1"/>
</dbReference>
<evidence type="ECO:0000256" key="6">
    <source>
        <dbReference type="ARBA" id="ARBA00022825"/>
    </source>
</evidence>
<dbReference type="EMBL" id="CP144520">
    <property type="protein sequence ID" value="WWC67883.1"/>
    <property type="molecule type" value="Genomic_DNA"/>
</dbReference>
<feature type="domain" description="Peptidase S9A N-terminal" evidence="9">
    <location>
        <begin position="53"/>
        <end position="522"/>
    </location>
</feature>
<dbReference type="GO" id="GO:0005829">
    <property type="term" value="C:cytosol"/>
    <property type="evidence" value="ECO:0007669"/>
    <property type="project" value="TreeGrafter"/>
</dbReference>
<comment type="catalytic activity">
    <reaction evidence="1">
        <text>Hydrolysis of Pro-|-Xaa &gt;&gt; Ala-|-Xaa in oligopeptides.</text>
        <dbReference type="EC" id="3.4.21.26"/>
    </reaction>
</comment>
<feature type="domain" description="Peptidase S9 prolyl oligopeptidase catalytic" evidence="8">
    <location>
        <begin position="607"/>
        <end position="817"/>
    </location>
</feature>
<sequence>MTLHSVLAGSFLSKTSNEISHNKTTSSFVVPKGSWGPQAVQVSASKCPEVAYPEPPKDGGVTEDIFGIKVEDPWRSLEEQEAKSTIKFVKDQNELSIPKLSNHPLRKELEKAIEGIYNHERMDTPQKQSDGNYYWNFNKGNWPRDILVRSKNLEKHFGKEPAWSNNDDGPEIFFDLNKEENTSIYAHSFSPSGKLWCAVLQESGSDWQSIRVFDTTTKQPIEKDVGGSKFTFGVTWIGEEGYIYKRIMDYNTEDGSLFREDGSYGMFYHRIGQPQSTDIAVLPFTGEFAEAFAGKPYIVSSDHSASPRKRSFLTFDLYRNTSPETELFIVELPEGPNKADGKVIEELIKKNRKWISKGFTGETKYIGSLTSEKHFFYSTADGNPAGRIVTFDTQDWNETSVDSILPIKEFTPVNSEGHQLQFGQLVGSKILVLVYLKHACASVVFINGLTGKQLGSADSVDTKGNIDLDNNIEIPIPEEEFEISNSERVIIPEHGSIQPISSRYDSDDFYFSVDTWVAPSYVLKGTIVPKGDNFEVDISSLGTKSNKDESEENLVCSQIFYDSHDGMKIPLFICHPHDLDLTKPQPTLLHAYGGYCAPMLPHYDAFFASYMRNLRGIVAIACIRGGGEYGKRWHDAAIGTKRYVAWEDFSYAARYLQTQGLTTPALTSIYGSSNGGLLVTAVTNRNPELFNTVFADVAVTDLLRFHKFTLGRMWTGEFGSPENPKDFPTLFATSPLHNVQSEKNIKYPSILITTADHDTRVVPGHSLKYLAEVQNKQPNSITEGKLILGRIYKDAGHESSAKSLKQIVDEVADKLVFSLLTVKP</sequence>
<reference evidence="10" key="1">
    <citation type="submission" date="2013-07" db="EMBL/GenBank/DDBJ databases">
        <title>The Genome Sequence of Cryptococcus pinus CBS10737.</title>
        <authorList>
            <consortium name="The Broad Institute Genome Sequencing Platform"/>
            <person name="Cuomo C."/>
            <person name="Litvintseva A."/>
            <person name="Chen Y."/>
            <person name="Heitman J."/>
            <person name="Sun S."/>
            <person name="Springer D."/>
            <person name="Dromer F."/>
            <person name="Young S.K."/>
            <person name="Zeng Q."/>
            <person name="Gargeya S."/>
            <person name="Fitzgerald M."/>
            <person name="Abouelleil A."/>
            <person name="Alvarado L."/>
            <person name="Berlin A.M."/>
            <person name="Chapman S.B."/>
            <person name="Dewar J."/>
            <person name="Goldberg J."/>
            <person name="Griggs A."/>
            <person name="Gujja S."/>
            <person name="Hansen M."/>
            <person name="Howarth C."/>
            <person name="Imamovic A."/>
            <person name="Larimer J."/>
            <person name="McCowan C."/>
            <person name="Murphy C."/>
            <person name="Pearson M."/>
            <person name="Priest M."/>
            <person name="Roberts A."/>
            <person name="Saif S."/>
            <person name="Shea T."/>
            <person name="Sykes S."/>
            <person name="Wortman J."/>
            <person name="Nusbaum C."/>
            <person name="Birren B."/>
        </authorList>
    </citation>
    <scope>NUCLEOTIDE SEQUENCE [LARGE SCALE GENOMIC DNA]</scope>
    <source>
        <strain evidence="10">CBS 10737</strain>
    </source>
</reference>
<dbReference type="PROSITE" id="PS00708">
    <property type="entry name" value="PRO_ENDOPEP_SER"/>
    <property type="match status" value="1"/>
</dbReference>
<protein>
    <recommendedName>
        <fullName evidence="7">Prolyl endopeptidase</fullName>
        <ecNumber evidence="7">3.4.21.-</ecNumber>
    </recommendedName>
</protein>
<dbReference type="SUPFAM" id="SSF50993">
    <property type="entry name" value="Peptidase/esterase 'gauge' domain"/>
    <property type="match status" value="1"/>
</dbReference>
<name>A0A1B9HVP1_9TREE</name>
<evidence type="ECO:0000313" key="10">
    <source>
        <dbReference type="EMBL" id="OCF47331.1"/>
    </source>
</evidence>
<dbReference type="InterPro" id="IPR002470">
    <property type="entry name" value="Peptidase_S9A"/>
</dbReference>
<accession>A0A1B9HVP1</accession>
<comment type="subunit">
    <text evidence="3">Monomer.</text>
</comment>
<gene>
    <name evidence="10" type="ORF">I206_06227</name>
    <name evidence="11" type="ORF">I206_101800</name>
</gene>
<dbReference type="PANTHER" id="PTHR42881:SF2">
    <property type="entry name" value="PROLYL ENDOPEPTIDASE"/>
    <property type="match status" value="1"/>
</dbReference>
<keyword evidence="5 7" id="KW-0378">Hydrolase</keyword>
<evidence type="ECO:0000256" key="1">
    <source>
        <dbReference type="ARBA" id="ARBA00001070"/>
    </source>
</evidence>
<dbReference type="Pfam" id="PF02897">
    <property type="entry name" value="Peptidase_S9_N"/>
    <property type="match status" value="1"/>
</dbReference>
<dbReference type="PANTHER" id="PTHR42881">
    <property type="entry name" value="PROLYL ENDOPEPTIDASE"/>
    <property type="match status" value="1"/>
</dbReference>
<evidence type="ECO:0000256" key="3">
    <source>
        <dbReference type="ARBA" id="ARBA00011245"/>
    </source>
</evidence>
<dbReference type="InterPro" id="IPR051167">
    <property type="entry name" value="Prolyl_oligopep/macrocyclase"/>
</dbReference>
<dbReference type="SUPFAM" id="SSF53474">
    <property type="entry name" value="alpha/beta-Hydrolases"/>
    <property type="match status" value="1"/>
</dbReference>
<dbReference type="Gene3D" id="2.130.10.120">
    <property type="entry name" value="Prolyl oligopeptidase, N-terminal domain"/>
    <property type="match status" value="2"/>
</dbReference>
<dbReference type="RefSeq" id="XP_019008550.1">
    <property type="nucleotide sequence ID" value="XM_019157937.1"/>
</dbReference>
<dbReference type="Gene3D" id="3.40.50.1820">
    <property type="entry name" value="alpha/beta hydrolase"/>
    <property type="match status" value="2"/>
</dbReference>
<organism evidence="10">
    <name type="scientific">Kwoniella pini CBS 10737</name>
    <dbReference type="NCBI Taxonomy" id="1296096"/>
    <lineage>
        <taxon>Eukaryota</taxon>
        <taxon>Fungi</taxon>
        <taxon>Dikarya</taxon>
        <taxon>Basidiomycota</taxon>
        <taxon>Agaricomycotina</taxon>
        <taxon>Tremellomycetes</taxon>
        <taxon>Tremellales</taxon>
        <taxon>Cryptococcaceae</taxon>
        <taxon>Kwoniella</taxon>
    </lineage>
</organism>
<dbReference type="STRING" id="1296096.A0A1B9HVP1"/>
<evidence type="ECO:0000259" key="9">
    <source>
        <dbReference type="Pfam" id="PF02897"/>
    </source>
</evidence>
<dbReference type="KEGG" id="kpin:30174596"/>
<dbReference type="Proteomes" id="UP000094020">
    <property type="component" value="Chromosome 2"/>
</dbReference>
<dbReference type="InterPro" id="IPR023302">
    <property type="entry name" value="Pept_S9A_N"/>
</dbReference>
<evidence type="ECO:0000256" key="7">
    <source>
        <dbReference type="RuleBase" id="RU368024"/>
    </source>
</evidence>
<dbReference type="EMBL" id="KV700116">
    <property type="protein sequence ID" value="OCF47331.1"/>
    <property type="molecule type" value="Genomic_DNA"/>
</dbReference>
<dbReference type="InterPro" id="IPR029058">
    <property type="entry name" value="AB_hydrolase_fold"/>
</dbReference>
<reference evidence="11" key="4">
    <citation type="submission" date="2024-02" db="EMBL/GenBank/DDBJ databases">
        <title>Comparative genomics of Cryptococcus and Kwoniella reveals pathogenesis evolution and contrasting modes of karyotype evolution via chromosome fusion or intercentromeric recombination.</title>
        <authorList>
            <person name="Coelho M.A."/>
            <person name="David-Palma M."/>
            <person name="Shea T."/>
            <person name="Bowers K."/>
            <person name="McGinley-Smith S."/>
            <person name="Mohammad A.W."/>
            <person name="Gnirke A."/>
            <person name="Yurkov A.M."/>
            <person name="Nowrousian M."/>
            <person name="Sun S."/>
            <person name="Cuomo C.A."/>
            <person name="Heitman J."/>
        </authorList>
    </citation>
    <scope>NUCLEOTIDE SEQUENCE</scope>
    <source>
        <strain evidence="11">CBS 10737</strain>
    </source>
</reference>
<keyword evidence="6 7" id="KW-0720">Serine protease</keyword>
<evidence type="ECO:0000313" key="12">
    <source>
        <dbReference type="Proteomes" id="UP000094020"/>
    </source>
</evidence>
<dbReference type="GeneID" id="30174596"/>
<dbReference type="InterPro" id="IPR001375">
    <property type="entry name" value="Peptidase_S9_cat"/>
</dbReference>
<dbReference type="GO" id="GO:0006508">
    <property type="term" value="P:proteolysis"/>
    <property type="evidence" value="ECO:0007669"/>
    <property type="project" value="UniProtKB-KW"/>
</dbReference>
<dbReference type="GO" id="GO:0004252">
    <property type="term" value="F:serine-type endopeptidase activity"/>
    <property type="evidence" value="ECO:0007669"/>
    <property type="project" value="UniProtKB-UniRule"/>
</dbReference>
<comment type="similarity">
    <text evidence="2 7">Belongs to the peptidase S9A family.</text>
</comment>
<keyword evidence="12" id="KW-1185">Reference proteome</keyword>
<keyword evidence="4 7" id="KW-0645">Protease</keyword>
<dbReference type="Pfam" id="PF00326">
    <property type="entry name" value="Peptidase_S9"/>
    <property type="match status" value="1"/>
</dbReference>
<dbReference type="OrthoDB" id="248387at2759"/>
<evidence type="ECO:0000256" key="4">
    <source>
        <dbReference type="ARBA" id="ARBA00022670"/>
    </source>
</evidence>
<dbReference type="AlphaFoldDB" id="A0A1B9HVP1"/>
<proteinExistence type="inferred from homology"/>
<evidence type="ECO:0000256" key="2">
    <source>
        <dbReference type="ARBA" id="ARBA00005228"/>
    </source>
</evidence>
<reference evidence="10" key="3">
    <citation type="submission" date="2016-07" db="EMBL/GenBank/DDBJ databases">
        <title>Evolution of pathogenesis and genome organization in the Tremellales.</title>
        <authorList>
            <person name="Cuomo C."/>
            <person name="Litvintseva A."/>
            <person name="Heitman J."/>
            <person name="Chen Y."/>
            <person name="Sun S."/>
            <person name="Springer D."/>
            <person name="Dromer F."/>
            <person name="Young S."/>
            <person name="Zeng Q."/>
            <person name="Chapman S."/>
            <person name="Gujja S."/>
            <person name="Saif S."/>
            <person name="Birren B."/>
        </authorList>
    </citation>
    <scope>NUCLEOTIDE SEQUENCE</scope>
    <source>
        <strain evidence="10">CBS 10737</strain>
    </source>
</reference>
<evidence type="ECO:0000256" key="5">
    <source>
        <dbReference type="ARBA" id="ARBA00022801"/>
    </source>
</evidence>
<reference evidence="11" key="2">
    <citation type="submission" date="2013-07" db="EMBL/GenBank/DDBJ databases">
        <authorList>
            <consortium name="The Broad Institute Genome Sequencing Platform"/>
            <person name="Cuomo C."/>
            <person name="Litvintseva A."/>
            <person name="Chen Y."/>
            <person name="Heitman J."/>
            <person name="Sun S."/>
            <person name="Springer D."/>
            <person name="Dromer F."/>
            <person name="Young S.K."/>
            <person name="Zeng Q."/>
            <person name="Gargeya S."/>
            <person name="Fitzgerald M."/>
            <person name="Abouelleil A."/>
            <person name="Alvarado L."/>
            <person name="Berlin A.M."/>
            <person name="Chapman S.B."/>
            <person name="Dewar J."/>
            <person name="Goldberg J."/>
            <person name="Griggs A."/>
            <person name="Gujja S."/>
            <person name="Hansen M."/>
            <person name="Howarth C."/>
            <person name="Imamovic A."/>
            <person name="Larimer J."/>
            <person name="McCowan C."/>
            <person name="Murphy C."/>
            <person name="Pearson M."/>
            <person name="Priest M."/>
            <person name="Roberts A."/>
            <person name="Saif S."/>
            <person name="Shea T."/>
            <person name="Sykes S."/>
            <person name="Wortman J."/>
            <person name="Nusbaum C."/>
            <person name="Birren B."/>
        </authorList>
    </citation>
    <scope>NUCLEOTIDE SEQUENCE</scope>
    <source>
        <strain evidence="11">CBS 10737</strain>
    </source>
</reference>
<dbReference type="InterPro" id="IPR002471">
    <property type="entry name" value="Pept_S9_AS"/>
</dbReference>
<evidence type="ECO:0000313" key="11">
    <source>
        <dbReference type="EMBL" id="WWC67883.1"/>
    </source>
</evidence>
<dbReference type="EC" id="3.4.21.-" evidence="7"/>